<dbReference type="AlphaFoldDB" id="A0A1X0QKS6"/>
<dbReference type="Gene3D" id="3.40.50.300">
    <property type="entry name" value="P-loop containing nucleotide triphosphate hydrolases"/>
    <property type="match status" value="1"/>
</dbReference>
<dbReference type="InterPro" id="IPR030379">
    <property type="entry name" value="G_SEPTIN_dom"/>
</dbReference>
<dbReference type="InterPro" id="IPR027417">
    <property type="entry name" value="P-loop_NTPase"/>
</dbReference>
<comment type="caution">
    <text evidence="2">The sequence shown here is derived from an EMBL/GenBank/DDBJ whole genome shotgun (WGS) entry which is preliminary data.</text>
</comment>
<dbReference type="PANTHER" id="PTHR18884">
    <property type="entry name" value="SEPTIN"/>
    <property type="match status" value="1"/>
</dbReference>
<name>A0A1X0QKS6_9MICR</name>
<sequence length="292" mass="34726">MKDQGIGISNLPNIYFSRVVNKGIKFNLMVIGSRGLGKTSFINNFIGKYTVKRNRMLCFTELPLHIEVSQMVVTEHDFNVDLEIIEVDGVGDHIDNEFYLQNFFKERFNEFDLNSSNDRRVHLCLYFIEPIDFIKKTDVYYIKSLSEYCNVIPVVAKSDMMCEQDRESFINKFKGSLEVSKLSFFQNLTTPFFINTGELKQNEVAKNRIYSEYTLDFNFKNRYYKLVSFIFDEIVKLFNETQYFFEKYKIMELANEVIDKNPKSLKKEFLKKFEESKKEIEKLKNRLFKLEK</sequence>
<evidence type="ECO:0000313" key="3">
    <source>
        <dbReference type="Proteomes" id="UP000192501"/>
    </source>
</evidence>
<dbReference type="EMBL" id="LTAI01000027">
    <property type="protein sequence ID" value="ORE00377.1"/>
    <property type="molecule type" value="Genomic_DNA"/>
</dbReference>
<organism evidence="2 3">
    <name type="scientific">Hepatospora eriocheir</name>
    <dbReference type="NCBI Taxonomy" id="1081669"/>
    <lineage>
        <taxon>Eukaryota</taxon>
        <taxon>Fungi</taxon>
        <taxon>Fungi incertae sedis</taxon>
        <taxon>Microsporidia</taxon>
        <taxon>Hepatosporidae</taxon>
        <taxon>Hepatospora</taxon>
    </lineage>
</organism>
<dbReference type="VEuPathDB" id="MicrosporidiaDB:HERIO_1169"/>
<accession>A0A1X0QKS6</accession>
<evidence type="ECO:0000259" key="1">
    <source>
        <dbReference type="Pfam" id="PF00735"/>
    </source>
</evidence>
<feature type="domain" description="Septin-type G" evidence="1">
    <location>
        <begin position="22"/>
        <end position="188"/>
    </location>
</feature>
<dbReference type="VEuPathDB" id="MicrosporidiaDB:A0H76_1234"/>
<dbReference type="GO" id="GO:0005525">
    <property type="term" value="F:GTP binding"/>
    <property type="evidence" value="ECO:0007669"/>
    <property type="project" value="InterPro"/>
</dbReference>
<dbReference type="Pfam" id="PF00735">
    <property type="entry name" value="Septin"/>
    <property type="match status" value="1"/>
</dbReference>
<evidence type="ECO:0000313" key="2">
    <source>
        <dbReference type="EMBL" id="ORE00377.1"/>
    </source>
</evidence>
<reference evidence="2 3" key="1">
    <citation type="journal article" date="2017" name="Environ. Microbiol.">
        <title>Decay of the glycolytic pathway and adaptation to intranuclear parasitism within Enterocytozoonidae microsporidia.</title>
        <authorList>
            <person name="Wiredu Boakye D."/>
            <person name="Jaroenlak P."/>
            <person name="Prachumwat A."/>
            <person name="Williams T.A."/>
            <person name="Bateman K.S."/>
            <person name="Itsathitphaisarn O."/>
            <person name="Sritunyalucksana K."/>
            <person name="Paszkiewicz K.H."/>
            <person name="Moore K.A."/>
            <person name="Stentiford G.D."/>
            <person name="Williams B.A."/>
        </authorList>
    </citation>
    <scope>NUCLEOTIDE SEQUENCE [LARGE SCALE GENOMIC DNA]</scope>
    <source>
        <strain evidence="3">canceri</strain>
    </source>
</reference>
<proteinExistence type="predicted"/>
<protein>
    <submittedName>
        <fullName evidence="2">CDC3</fullName>
    </submittedName>
</protein>
<dbReference type="Proteomes" id="UP000192501">
    <property type="component" value="Unassembled WGS sequence"/>
</dbReference>
<gene>
    <name evidence="2" type="primary">CDC3</name>
    <name evidence="2" type="ORF">A0H76_1234</name>
</gene>
<dbReference type="SUPFAM" id="SSF52540">
    <property type="entry name" value="P-loop containing nucleoside triphosphate hydrolases"/>
    <property type="match status" value="1"/>
</dbReference>